<evidence type="ECO:0000313" key="8">
    <source>
        <dbReference type="Proteomes" id="UP000077271"/>
    </source>
</evidence>
<dbReference type="PANTHER" id="PTHR30349:SF64">
    <property type="entry name" value="PROPHAGE INTEGRASE INTD-RELATED"/>
    <property type="match status" value="1"/>
</dbReference>
<dbReference type="Proteomes" id="UP000077271">
    <property type="component" value="Unassembled WGS sequence"/>
</dbReference>
<sequence length="282" mass="33765">MCSKRVTKRQVANEEIEFKFTFKQAFDYFLSAKKSEGLRAPTIKSHDEHYRFFMRWVEGNHPDTKLVSELTSFIVREYLVYMQEDHFNYKTKTNGLSIQTINARLRFLKTFYNFLEDENIIGKNIVAKIKLLKADERKFSKLTEEELKRLFTIPNKENFPQFRDFVIMNLLYDTGMRISETISIKKNDLDLKSRKINLPPEVTKGRKGRIVPISNYTLKLLIELITENDTHWDNKYVFLNWNGEQMSEDTFRRNLKRYVLKAGIEEDFSCHDFRRQTITYML</sequence>
<evidence type="ECO:0000259" key="5">
    <source>
        <dbReference type="PROSITE" id="PS51898"/>
    </source>
</evidence>
<dbReference type="InterPro" id="IPR011010">
    <property type="entry name" value="DNA_brk_join_enz"/>
</dbReference>
<reference evidence="7 8" key="1">
    <citation type="submission" date="2016-01" db="EMBL/GenBank/DDBJ databases">
        <title>Investigation of taxonomic status of Bacillus aminovorans.</title>
        <authorList>
            <person name="Verma A."/>
            <person name="Pal Y."/>
            <person name="Krishnamurthi S."/>
        </authorList>
    </citation>
    <scope>NUCLEOTIDE SEQUENCE [LARGE SCALE GENOMIC DNA]</scope>
    <source>
        <strain evidence="7 8">DSM 4337</strain>
    </source>
</reference>
<dbReference type="PROSITE" id="PS51898">
    <property type="entry name" value="TYR_RECOMBINASE"/>
    <property type="match status" value="1"/>
</dbReference>
<dbReference type="SUPFAM" id="SSF56349">
    <property type="entry name" value="DNA breaking-rejoining enzymes"/>
    <property type="match status" value="1"/>
</dbReference>
<feature type="domain" description="Core-binding (CB)" evidence="6">
    <location>
        <begin position="20"/>
        <end position="116"/>
    </location>
</feature>
<name>A0A177KR61_9BACI</name>
<dbReference type="PANTHER" id="PTHR30349">
    <property type="entry name" value="PHAGE INTEGRASE-RELATED"/>
    <property type="match status" value="1"/>
</dbReference>
<feature type="domain" description="Tyr recombinase" evidence="5">
    <location>
        <begin position="137"/>
        <end position="282"/>
    </location>
</feature>
<evidence type="ECO:0000256" key="3">
    <source>
        <dbReference type="ARBA" id="ARBA00023172"/>
    </source>
</evidence>
<evidence type="ECO:0000313" key="7">
    <source>
        <dbReference type="EMBL" id="OAH55852.1"/>
    </source>
</evidence>
<accession>A0A177KR61</accession>
<organism evidence="7 8">
    <name type="scientific">Domibacillus aminovorans</name>
    <dbReference type="NCBI Taxonomy" id="29332"/>
    <lineage>
        <taxon>Bacteria</taxon>
        <taxon>Bacillati</taxon>
        <taxon>Bacillota</taxon>
        <taxon>Bacilli</taxon>
        <taxon>Bacillales</taxon>
        <taxon>Bacillaceae</taxon>
        <taxon>Domibacillus</taxon>
    </lineage>
</organism>
<dbReference type="GO" id="GO:0015074">
    <property type="term" value="P:DNA integration"/>
    <property type="evidence" value="ECO:0007669"/>
    <property type="project" value="InterPro"/>
</dbReference>
<dbReference type="PROSITE" id="PS51900">
    <property type="entry name" value="CB"/>
    <property type="match status" value="1"/>
</dbReference>
<proteinExistence type="inferred from homology"/>
<dbReference type="GO" id="GO:0006310">
    <property type="term" value="P:DNA recombination"/>
    <property type="evidence" value="ECO:0007669"/>
    <property type="project" value="UniProtKB-KW"/>
</dbReference>
<evidence type="ECO:0000259" key="6">
    <source>
        <dbReference type="PROSITE" id="PS51900"/>
    </source>
</evidence>
<gene>
    <name evidence="7" type="ORF">AWH48_04030</name>
</gene>
<dbReference type="EMBL" id="LQWZ01000023">
    <property type="protein sequence ID" value="OAH55852.1"/>
    <property type="molecule type" value="Genomic_DNA"/>
</dbReference>
<dbReference type="InterPro" id="IPR010998">
    <property type="entry name" value="Integrase_recombinase_N"/>
</dbReference>
<dbReference type="RefSeq" id="WP_063974935.1">
    <property type="nucleotide sequence ID" value="NZ_LQWZ01000023.1"/>
</dbReference>
<dbReference type="Gene3D" id="1.10.150.130">
    <property type="match status" value="1"/>
</dbReference>
<dbReference type="InterPro" id="IPR002104">
    <property type="entry name" value="Integrase_catalytic"/>
</dbReference>
<dbReference type="Pfam" id="PF00589">
    <property type="entry name" value="Phage_integrase"/>
    <property type="match status" value="1"/>
</dbReference>
<dbReference type="InterPro" id="IPR013762">
    <property type="entry name" value="Integrase-like_cat_sf"/>
</dbReference>
<protein>
    <recommendedName>
        <fullName evidence="9">Integrase</fullName>
    </recommendedName>
</protein>
<dbReference type="InterPro" id="IPR044068">
    <property type="entry name" value="CB"/>
</dbReference>
<evidence type="ECO:0008006" key="9">
    <source>
        <dbReference type="Google" id="ProtNLM"/>
    </source>
</evidence>
<keyword evidence="3" id="KW-0233">DNA recombination</keyword>
<evidence type="ECO:0000256" key="2">
    <source>
        <dbReference type="ARBA" id="ARBA00023125"/>
    </source>
</evidence>
<dbReference type="InterPro" id="IPR050090">
    <property type="entry name" value="Tyrosine_recombinase_XerCD"/>
</dbReference>
<evidence type="ECO:0000256" key="1">
    <source>
        <dbReference type="ARBA" id="ARBA00008857"/>
    </source>
</evidence>
<keyword evidence="2 4" id="KW-0238">DNA-binding</keyword>
<dbReference type="GO" id="GO:0003677">
    <property type="term" value="F:DNA binding"/>
    <property type="evidence" value="ECO:0007669"/>
    <property type="project" value="UniProtKB-UniRule"/>
</dbReference>
<dbReference type="AlphaFoldDB" id="A0A177KR61"/>
<comment type="caution">
    <text evidence="7">The sequence shown here is derived from an EMBL/GenBank/DDBJ whole genome shotgun (WGS) entry which is preliminary data.</text>
</comment>
<evidence type="ECO:0000256" key="4">
    <source>
        <dbReference type="PROSITE-ProRule" id="PRU01248"/>
    </source>
</evidence>
<comment type="similarity">
    <text evidence="1">Belongs to the 'phage' integrase family.</text>
</comment>
<dbReference type="Gene3D" id="1.10.443.10">
    <property type="entry name" value="Intergrase catalytic core"/>
    <property type="match status" value="1"/>
</dbReference>
<dbReference type="OrthoDB" id="107900at2"/>